<dbReference type="PRINTS" id="PR00846">
    <property type="entry name" value="GLHYDRLASE56"/>
</dbReference>
<dbReference type="GO" id="GO:0030214">
    <property type="term" value="P:hyaluronan catabolic process"/>
    <property type="evidence" value="ECO:0007669"/>
    <property type="project" value="TreeGrafter"/>
</dbReference>
<keyword evidence="4" id="KW-0378">Hydrolase</keyword>
<dbReference type="InterPro" id="IPR013785">
    <property type="entry name" value="Aldolase_TIM"/>
</dbReference>
<dbReference type="Pfam" id="PF01630">
    <property type="entry name" value="Glyco_hydro_56"/>
    <property type="match status" value="1"/>
</dbReference>
<dbReference type="PANTHER" id="PTHR11769:SF35">
    <property type="entry name" value="HYALURONIDASE"/>
    <property type="match status" value="1"/>
</dbReference>
<evidence type="ECO:0000256" key="4">
    <source>
        <dbReference type="RuleBase" id="RU610713"/>
    </source>
</evidence>
<sequence length="376" mass="44170">MNWFFHLFCAVFGIFCEENSFTIYWNVPTHQCEKLNVSFISLLKELNIVHNKDGNFSGESFTILYSPGLWPSMEHKNITNGGMPQCGNMTLHLEKLEKDVKEKLKDDGYSGLAVIDMESWRPVFRQNTGWMIKYRELTFEQFNKTLADEYKNNKTNNELRNRLIEEGAKIFEPPAKDFLMNSTELVKKHWKDAKWGYYGFPYCFNMGVAADARNESCPKIVKEENNKTDWLFKSYDYWFPSVYITKVNFTCEQRGQLVRGRVTEYERLRQKSNKQAKIYPYVWFLYNLSNEYLSKEDLEMSLKILKMGNMDGAVIWGSSKNLTKECECKDLYDYVNGTMRTVLEGLKKPENNVKWNGPCQETSDAARYLKNCTDKQ</sequence>
<name>A0A7G3AMT2_LUTLO</name>
<dbReference type="InterPro" id="IPR017853">
    <property type="entry name" value="GH"/>
</dbReference>
<keyword evidence="4" id="KW-0326">Glycosidase</keyword>
<evidence type="ECO:0000256" key="3">
    <source>
        <dbReference type="ARBA" id="ARBA00023157"/>
    </source>
</evidence>
<protein>
    <recommendedName>
        <fullName evidence="4">Hyaluronidase</fullName>
        <ecNumber evidence="4">3.2.1.35</ecNumber>
    </recommendedName>
</protein>
<evidence type="ECO:0000313" key="6">
    <source>
        <dbReference type="EMBL" id="MBC1172546.1"/>
    </source>
</evidence>
<dbReference type="EMBL" id="GITU01003843">
    <property type="protein sequence ID" value="MBC1172546.1"/>
    <property type="molecule type" value="Transcribed_RNA"/>
</dbReference>
<accession>A0A7G3AMT2</accession>
<dbReference type="EC" id="3.2.1.35" evidence="4"/>
<reference evidence="6" key="1">
    <citation type="journal article" date="2020" name="BMC">
        <title>Leishmania infection induces a limited differential gene expression in the sand fly midgut.</title>
        <authorList>
            <person name="Coutinho-Abreu I.V."/>
            <person name="Serafim T.D."/>
            <person name="Meneses C."/>
            <person name="Kamhawi S."/>
            <person name="Oliveira F."/>
            <person name="Valenzuela J.G."/>
        </authorList>
    </citation>
    <scope>NUCLEOTIDE SEQUENCE</scope>
    <source>
        <strain evidence="6">Jacobina</strain>
        <tissue evidence="6">Midgut</tissue>
    </source>
</reference>
<comment type="catalytic activity">
    <reaction evidence="4">
        <text>Random hydrolysis of (1-&gt;4)-linkages between N-acetyl-beta-D-glucosamine and D-glucuronate residues in hyaluronate.</text>
        <dbReference type="EC" id="3.2.1.35"/>
    </reaction>
</comment>
<dbReference type="PANTHER" id="PTHR11769">
    <property type="entry name" value="HYALURONIDASE"/>
    <property type="match status" value="1"/>
</dbReference>
<feature type="signal peptide" evidence="5">
    <location>
        <begin position="1"/>
        <end position="16"/>
    </location>
</feature>
<evidence type="ECO:0000256" key="1">
    <source>
        <dbReference type="ARBA" id="ARBA00008871"/>
    </source>
</evidence>
<keyword evidence="2 5" id="KW-0732">Signal</keyword>
<feature type="chain" id="PRO_5028807798" description="Hyaluronidase" evidence="5">
    <location>
        <begin position="17"/>
        <end position="376"/>
    </location>
</feature>
<dbReference type="AlphaFoldDB" id="A0A7G3AMT2"/>
<proteinExistence type="inferred from homology"/>
<evidence type="ECO:0000256" key="5">
    <source>
        <dbReference type="SAM" id="SignalP"/>
    </source>
</evidence>
<dbReference type="Gene3D" id="3.20.20.70">
    <property type="entry name" value="Aldolase class I"/>
    <property type="match status" value="1"/>
</dbReference>
<dbReference type="InterPro" id="IPR018155">
    <property type="entry name" value="Hyaluronidase"/>
</dbReference>
<dbReference type="SUPFAM" id="SSF51445">
    <property type="entry name" value="(Trans)glycosidases"/>
    <property type="match status" value="1"/>
</dbReference>
<comment type="similarity">
    <text evidence="1 4">Belongs to the glycosyl hydrolase 56 family.</text>
</comment>
<evidence type="ECO:0000256" key="2">
    <source>
        <dbReference type="ARBA" id="ARBA00022729"/>
    </source>
</evidence>
<dbReference type="GO" id="GO:0004415">
    <property type="term" value="F:hyalurononglucosaminidase activity"/>
    <property type="evidence" value="ECO:0007669"/>
    <property type="project" value="UniProtKB-UniRule"/>
</dbReference>
<dbReference type="GO" id="GO:0005975">
    <property type="term" value="P:carbohydrate metabolic process"/>
    <property type="evidence" value="ECO:0007669"/>
    <property type="project" value="InterPro"/>
</dbReference>
<dbReference type="VEuPathDB" id="VectorBase:LLONM1_008797"/>
<keyword evidence="3" id="KW-1015">Disulfide bond</keyword>
<organism evidence="6">
    <name type="scientific">Lutzomyia longipalpis</name>
    <name type="common">Sand fly</name>
    <dbReference type="NCBI Taxonomy" id="7200"/>
    <lineage>
        <taxon>Eukaryota</taxon>
        <taxon>Metazoa</taxon>
        <taxon>Ecdysozoa</taxon>
        <taxon>Arthropoda</taxon>
        <taxon>Hexapoda</taxon>
        <taxon>Insecta</taxon>
        <taxon>Pterygota</taxon>
        <taxon>Neoptera</taxon>
        <taxon>Endopterygota</taxon>
        <taxon>Diptera</taxon>
        <taxon>Nematocera</taxon>
        <taxon>Psychodoidea</taxon>
        <taxon>Psychodidae</taxon>
        <taxon>Lutzomyia</taxon>
        <taxon>Lutzomyia</taxon>
    </lineage>
</organism>